<proteinExistence type="predicted"/>
<dbReference type="EMBL" id="JAPDRL010000511">
    <property type="protein sequence ID" value="KAJ9651651.1"/>
    <property type="molecule type" value="Genomic_DNA"/>
</dbReference>
<evidence type="ECO:0000313" key="3">
    <source>
        <dbReference type="Proteomes" id="UP001172684"/>
    </source>
</evidence>
<gene>
    <name evidence="2" type="ORF">H2201_009266</name>
</gene>
<organism evidence="2 3">
    <name type="scientific">Coniosporium apollinis</name>
    <dbReference type="NCBI Taxonomy" id="61459"/>
    <lineage>
        <taxon>Eukaryota</taxon>
        <taxon>Fungi</taxon>
        <taxon>Dikarya</taxon>
        <taxon>Ascomycota</taxon>
        <taxon>Pezizomycotina</taxon>
        <taxon>Dothideomycetes</taxon>
        <taxon>Dothideomycetes incertae sedis</taxon>
        <taxon>Coniosporium</taxon>
    </lineage>
</organism>
<feature type="compositionally biased region" description="Basic residues" evidence="1">
    <location>
        <begin position="68"/>
        <end position="78"/>
    </location>
</feature>
<dbReference type="Proteomes" id="UP001172684">
    <property type="component" value="Unassembled WGS sequence"/>
</dbReference>
<name>A0ABQ9NHJ8_9PEZI</name>
<comment type="caution">
    <text evidence="2">The sequence shown here is derived from an EMBL/GenBank/DDBJ whole genome shotgun (WGS) entry which is preliminary data.</text>
</comment>
<keyword evidence="3" id="KW-1185">Reference proteome</keyword>
<evidence type="ECO:0000256" key="1">
    <source>
        <dbReference type="SAM" id="MobiDB-lite"/>
    </source>
</evidence>
<accession>A0ABQ9NHJ8</accession>
<sequence>MKAVPKQAIVQPWELNVRPLRRVKSVVVRERPPESMMAHPESLHPAVVQAKRVPLPTEYKDRSLATLRNKRRPPHHRPQPPIPSFLLAITMERKRRMERKTAFLLDKWLRRPPMPTKIRK</sequence>
<protein>
    <recommendedName>
        <fullName evidence="4">TPX2 central domain-containing protein</fullName>
    </recommendedName>
</protein>
<reference evidence="2" key="1">
    <citation type="submission" date="2022-10" db="EMBL/GenBank/DDBJ databases">
        <title>Culturing micro-colonial fungi from biological soil crusts in the Mojave desert and describing Neophaeococcomyces mojavensis, and introducing the new genera and species Taxawa tesnikishii.</title>
        <authorList>
            <person name="Kurbessoian T."/>
            <person name="Stajich J.E."/>
        </authorList>
    </citation>
    <scope>NUCLEOTIDE SEQUENCE</scope>
    <source>
        <strain evidence="2">TK_1</strain>
    </source>
</reference>
<feature type="region of interest" description="Disordered" evidence="1">
    <location>
        <begin position="31"/>
        <end position="84"/>
    </location>
</feature>
<evidence type="ECO:0000313" key="2">
    <source>
        <dbReference type="EMBL" id="KAJ9651651.1"/>
    </source>
</evidence>
<feature type="non-terminal residue" evidence="2">
    <location>
        <position position="120"/>
    </location>
</feature>
<evidence type="ECO:0008006" key="4">
    <source>
        <dbReference type="Google" id="ProtNLM"/>
    </source>
</evidence>